<dbReference type="EMBL" id="JNFP01000025">
    <property type="protein sequence ID" value="KIA63153.1"/>
    <property type="molecule type" value="Genomic_DNA"/>
</dbReference>
<dbReference type="RefSeq" id="WP_043673315.1">
    <property type="nucleotide sequence ID" value="NZ_BDCI01000020.1"/>
</dbReference>
<reference evidence="3 4" key="1">
    <citation type="journal article" date="2014" name="Int. J. Syst. Evol. Microbiol.">
        <title>Nocardia vulneris sp. nov., isolated from wounds of human patients in North America.</title>
        <authorList>
            <person name="Lasker B.A."/>
            <person name="Bell M."/>
            <person name="Klenk H.P."/>
            <person name="Sproer C."/>
            <person name="Schumann C."/>
            <person name="Schumann P."/>
            <person name="Brown J.M."/>
        </authorList>
    </citation>
    <scope>NUCLEOTIDE SEQUENCE [LARGE SCALE GENOMIC DNA]</scope>
    <source>
        <strain evidence="3 4">W9851</strain>
    </source>
</reference>
<feature type="chain" id="PRO_5046303503" description="DUF732 domain-containing protein" evidence="2">
    <location>
        <begin position="33"/>
        <end position="91"/>
    </location>
</feature>
<proteinExistence type="predicted"/>
<evidence type="ECO:0000313" key="4">
    <source>
        <dbReference type="Proteomes" id="UP000031364"/>
    </source>
</evidence>
<accession>A0ABR4ZCQ8</accession>
<evidence type="ECO:0008006" key="5">
    <source>
        <dbReference type="Google" id="ProtNLM"/>
    </source>
</evidence>
<keyword evidence="4" id="KW-1185">Reference proteome</keyword>
<evidence type="ECO:0000256" key="2">
    <source>
        <dbReference type="SAM" id="SignalP"/>
    </source>
</evidence>
<sequence>MSAPLRVRSMIVALLGTFALACGVAAPGSAVAQPAPPAATQIDDGATQSPDKQADKAEKLGGTVTTKVIDLVTGIVKCGLNIASPSVKCSI</sequence>
<organism evidence="3 4">
    <name type="scientific">Nocardia vulneris</name>
    <dbReference type="NCBI Taxonomy" id="1141657"/>
    <lineage>
        <taxon>Bacteria</taxon>
        <taxon>Bacillati</taxon>
        <taxon>Actinomycetota</taxon>
        <taxon>Actinomycetes</taxon>
        <taxon>Mycobacteriales</taxon>
        <taxon>Nocardiaceae</taxon>
        <taxon>Nocardia</taxon>
    </lineage>
</organism>
<protein>
    <recommendedName>
        <fullName evidence="5">DUF732 domain-containing protein</fullName>
    </recommendedName>
</protein>
<evidence type="ECO:0000256" key="1">
    <source>
        <dbReference type="SAM" id="MobiDB-lite"/>
    </source>
</evidence>
<gene>
    <name evidence="3" type="ORF">FG87_21210</name>
</gene>
<evidence type="ECO:0000313" key="3">
    <source>
        <dbReference type="EMBL" id="KIA63153.1"/>
    </source>
</evidence>
<keyword evidence="2" id="KW-0732">Signal</keyword>
<feature type="region of interest" description="Disordered" evidence="1">
    <location>
        <begin position="30"/>
        <end position="57"/>
    </location>
</feature>
<dbReference type="Proteomes" id="UP000031364">
    <property type="component" value="Unassembled WGS sequence"/>
</dbReference>
<feature type="signal peptide" evidence="2">
    <location>
        <begin position="1"/>
        <end position="32"/>
    </location>
</feature>
<name>A0ABR4ZCQ8_9NOCA</name>
<comment type="caution">
    <text evidence="3">The sequence shown here is derived from an EMBL/GenBank/DDBJ whole genome shotgun (WGS) entry which is preliminary data.</text>
</comment>
<dbReference type="PROSITE" id="PS51257">
    <property type="entry name" value="PROKAR_LIPOPROTEIN"/>
    <property type="match status" value="1"/>
</dbReference>